<dbReference type="AlphaFoldDB" id="A0A7X3FHF1"/>
<dbReference type="GO" id="GO:0005829">
    <property type="term" value="C:cytosol"/>
    <property type="evidence" value="ECO:0007669"/>
    <property type="project" value="TreeGrafter"/>
</dbReference>
<dbReference type="SUPFAM" id="SSF46894">
    <property type="entry name" value="C-terminal effector domain of the bipartite response regulators"/>
    <property type="match status" value="1"/>
</dbReference>
<dbReference type="InterPro" id="IPR001867">
    <property type="entry name" value="OmpR/PhoB-type_DNA-bd"/>
</dbReference>
<feature type="DNA-binding region" description="OmpR/PhoB-type" evidence="8">
    <location>
        <begin position="135"/>
        <end position="234"/>
    </location>
</feature>
<dbReference type="EMBL" id="RHLK01000004">
    <property type="protein sequence ID" value="MVO99818.1"/>
    <property type="molecule type" value="Genomic_DNA"/>
</dbReference>
<evidence type="ECO:0000256" key="7">
    <source>
        <dbReference type="PROSITE-ProRule" id="PRU00169"/>
    </source>
</evidence>
<evidence type="ECO:0000256" key="1">
    <source>
        <dbReference type="ARBA" id="ARBA00004496"/>
    </source>
</evidence>
<dbReference type="SMART" id="SM00862">
    <property type="entry name" value="Trans_reg_C"/>
    <property type="match status" value="1"/>
</dbReference>
<dbReference type="SMART" id="SM00448">
    <property type="entry name" value="REC"/>
    <property type="match status" value="1"/>
</dbReference>
<sequence>MSEIGRILIVEDDVSIAELERDYLELDGFQVDMEHYGERGMQRALTGDYDLVLLDVMLPGTDGFAICERIRMERDIPILMVSAKKEDVDKIRGLSLGADDYIIKPFSPGELVARVRAHLSRYQRLKGRQGGAADKDEIRIRGLLINRASRRVYMNGHEIIFTTKEFDLLAYLAMNPNRVFSKDQLFDQLWGMDSSGEISTVTVHIRKLREKIEPSPSDPAYIETIWGAGYRFKP</sequence>
<evidence type="ECO:0000313" key="11">
    <source>
        <dbReference type="EMBL" id="MVO99818.1"/>
    </source>
</evidence>
<dbReference type="PROSITE" id="PS50110">
    <property type="entry name" value="RESPONSE_REGULATORY"/>
    <property type="match status" value="1"/>
</dbReference>
<dbReference type="InterPro" id="IPR036388">
    <property type="entry name" value="WH-like_DNA-bd_sf"/>
</dbReference>
<evidence type="ECO:0000256" key="4">
    <source>
        <dbReference type="ARBA" id="ARBA00023015"/>
    </source>
</evidence>
<dbReference type="CDD" id="cd17574">
    <property type="entry name" value="REC_OmpR"/>
    <property type="match status" value="1"/>
</dbReference>
<dbReference type="GO" id="GO:0000976">
    <property type="term" value="F:transcription cis-regulatory region binding"/>
    <property type="evidence" value="ECO:0007669"/>
    <property type="project" value="TreeGrafter"/>
</dbReference>
<dbReference type="Gene3D" id="6.10.250.690">
    <property type="match status" value="1"/>
</dbReference>
<reference evidence="11 12" key="1">
    <citation type="journal article" date="2019" name="Microorganisms">
        <title>Paenibacillus lutrae sp. nov., A Chitinolytic Species Isolated from A River Otter in Castril Natural Park, Granada, Spain.</title>
        <authorList>
            <person name="Rodriguez M."/>
            <person name="Reina J.C."/>
            <person name="Bejar V."/>
            <person name="Llamas I."/>
        </authorList>
    </citation>
    <scope>NUCLEOTIDE SEQUENCE [LARGE SCALE GENOMIC DNA]</scope>
    <source>
        <strain evidence="11 12">N10</strain>
    </source>
</reference>
<name>A0A7X3FHF1_9BACL</name>
<dbReference type="GO" id="GO:0032993">
    <property type="term" value="C:protein-DNA complex"/>
    <property type="evidence" value="ECO:0007669"/>
    <property type="project" value="TreeGrafter"/>
</dbReference>
<feature type="domain" description="Response regulatory" evidence="9">
    <location>
        <begin position="6"/>
        <end position="119"/>
    </location>
</feature>
<feature type="domain" description="OmpR/PhoB-type" evidence="10">
    <location>
        <begin position="135"/>
        <end position="234"/>
    </location>
</feature>
<keyword evidence="5 8" id="KW-0238">DNA-binding</keyword>
<dbReference type="FunFam" id="3.40.50.2300:FF:000001">
    <property type="entry name" value="DNA-binding response regulator PhoB"/>
    <property type="match status" value="1"/>
</dbReference>
<evidence type="ECO:0000256" key="6">
    <source>
        <dbReference type="ARBA" id="ARBA00023163"/>
    </source>
</evidence>
<feature type="modified residue" description="4-aspartylphosphate" evidence="7">
    <location>
        <position position="55"/>
    </location>
</feature>
<comment type="caution">
    <text evidence="11">The sequence shown here is derived from an EMBL/GenBank/DDBJ whole genome shotgun (WGS) entry which is preliminary data.</text>
</comment>
<dbReference type="CDD" id="cd00383">
    <property type="entry name" value="trans_reg_C"/>
    <property type="match status" value="1"/>
</dbReference>
<dbReference type="Proteomes" id="UP000490800">
    <property type="component" value="Unassembled WGS sequence"/>
</dbReference>
<dbReference type="GO" id="GO:0000156">
    <property type="term" value="F:phosphorelay response regulator activity"/>
    <property type="evidence" value="ECO:0007669"/>
    <property type="project" value="TreeGrafter"/>
</dbReference>
<dbReference type="InterPro" id="IPR039420">
    <property type="entry name" value="WalR-like"/>
</dbReference>
<accession>A0A7X3FHF1</accession>
<proteinExistence type="predicted"/>
<dbReference type="GO" id="GO:0006355">
    <property type="term" value="P:regulation of DNA-templated transcription"/>
    <property type="evidence" value="ECO:0007669"/>
    <property type="project" value="InterPro"/>
</dbReference>
<dbReference type="PANTHER" id="PTHR48111:SF26">
    <property type="entry name" value="STAGE 0 SPORULATION PROTEIN A HOMOLOG"/>
    <property type="match status" value="1"/>
</dbReference>
<dbReference type="Pfam" id="PF00072">
    <property type="entry name" value="Response_reg"/>
    <property type="match status" value="1"/>
</dbReference>
<keyword evidence="4" id="KW-0805">Transcription regulation</keyword>
<comment type="subcellular location">
    <subcellularLocation>
        <location evidence="1">Cytoplasm</location>
    </subcellularLocation>
</comment>
<dbReference type="SUPFAM" id="SSF52172">
    <property type="entry name" value="CheY-like"/>
    <property type="match status" value="1"/>
</dbReference>
<dbReference type="Gene3D" id="3.40.50.2300">
    <property type="match status" value="1"/>
</dbReference>
<protein>
    <submittedName>
        <fullName evidence="11">Response regulator</fullName>
    </submittedName>
</protein>
<evidence type="ECO:0000256" key="8">
    <source>
        <dbReference type="PROSITE-ProRule" id="PRU01091"/>
    </source>
</evidence>
<organism evidence="11 12">
    <name type="scientific">Paenibacillus lutrae</name>
    <dbReference type="NCBI Taxonomy" id="2078573"/>
    <lineage>
        <taxon>Bacteria</taxon>
        <taxon>Bacillati</taxon>
        <taxon>Bacillota</taxon>
        <taxon>Bacilli</taxon>
        <taxon>Bacillales</taxon>
        <taxon>Paenibacillaceae</taxon>
        <taxon>Paenibacillus</taxon>
    </lineage>
</organism>
<evidence type="ECO:0000256" key="2">
    <source>
        <dbReference type="ARBA" id="ARBA00022553"/>
    </source>
</evidence>
<dbReference type="InterPro" id="IPR001789">
    <property type="entry name" value="Sig_transdc_resp-reg_receiver"/>
</dbReference>
<evidence type="ECO:0000256" key="5">
    <source>
        <dbReference type="ARBA" id="ARBA00023125"/>
    </source>
</evidence>
<evidence type="ECO:0000259" key="9">
    <source>
        <dbReference type="PROSITE" id="PS50110"/>
    </source>
</evidence>
<dbReference type="RefSeq" id="WP_157335109.1">
    <property type="nucleotide sequence ID" value="NZ_RHLK01000004.1"/>
</dbReference>
<evidence type="ECO:0000313" key="12">
    <source>
        <dbReference type="Proteomes" id="UP000490800"/>
    </source>
</evidence>
<evidence type="ECO:0000256" key="3">
    <source>
        <dbReference type="ARBA" id="ARBA00023012"/>
    </source>
</evidence>
<dbReference type="Pfam" id="PF00486">
    <property type="entry name" value="Trans_reg_C"/>
    <property type="match status" value="1"/>
</dbReference>
<dbReference type="Gene3D" id="1.10.10.10">
    <property type="entry name" value="Winged helix-like DNA-binding domain superfamily/Winged helix DNA-binding domain"/>
    <property type="match status" value="1"/>
</dbReference>
<keyword evidence="6" id="KW-0804">Transcription</keyword>
<dbReference type="InterPro" id="IPR016032">
    <property type="entry name" value="Sig_transdc_resp-reg_C-effctor"/>
</dbReference>
<keyword evidence="3" id="KW-0902">Two-component regulatory system</keyword>
<keyword evidence="12" id="KW-1185">Reference proteome</keyword>
<evidence type="ECO:0000259" key="10">
    <source>
        <dbReference type="PROSITE" id="PS51755"/>
    </source>
</evidence>
<dbReference type="PANTHER" id="PTHR48111">
    <property type="entry name" value="REGULATOR OF RPOS"/>
    <property type="match status" value="1"/>
</dbReference>
<dbReference type="PROSITE" id="PS51755">
    <property type="entry name" value="OMPR_PHOB"/>
    <property type="match status" value="1"/>
</dbReference>
<dbReference type="InterPro" id="IPR011006">
    <property type="entry name" value="CheY-like_superfamily"/>
</dbReference>
<gene>
    <name evidence="11" type="ORF">EDM21_09785</name>
</gene>
<dbReference type="FunFam" id="1.10.10.10:FF:000018">
    <property type="entry name" value="DNA-binding response regulator ResD"/>
    <property type="match status" value="1"/>
</dbReference>
<keyword evidence="2 7" id="KW-0597">Phosphoprotein</keyword>
<dbReference type="OrthoDB" id="9790442at2"/>